<dbReference type="Proteomes" id="UP001163046">
    <property type="component" value="Unassembled WGS sequence"/>
</dbReference>
<dbReference type="GO" id="GO:0006811">
    <property type="term" value="P:monoatomic ion transport"/>
    <property type="evidence" value="ECO:0007669"/>
    <property type="project" value="InterPro"/>
</dbReference>
<sequence>MTTRRNPLETGVPFEKRKLMRTDNGYLETFLPRNDVLNQRFSVIERRLSGLANGKWPSEGRRGSDVGKDAPVESDEKNDLTRAITYKQGTIANALEKLVEAQEAQDEEGKQREEWMMAASILDSMFMWIFMLTLVASLIALFFQLPKYDQHE</sequence>
<evidence type="ECO:0000313" key="4">
    <source>
        <dbReference type="Proteomes" id="UP001163046"/>
    </source>
</evidence>
<proteinExistence type="predicted"/>
<organism evidence="3 4">
    <name type="scientific">Desmophyllum pertusum</name>
    <dbReference type="NCBI Taxonomy" id="174260"/>
    <lineage>
        <taxon>Eukaryota</taxon>
        <taxon>Metazoa</taxon>
        <taxon>Cnidaria</taxon>
        <taxon>Anthozoa</taxon>
        <taxon>Hexacorallia</taxon>
        <taxon>Scleractinia</taxon>
        <taxon>Caryophylliina</taxon>
        <taxon>Caryophylliidae</taxon>
        <taxon>Desmophyllum</taxon>
    </lineage>
</organism>
<evidence type="ECO:0000256" key="1">
    <source>
        <dbReference type="SAM" id="MobiDB-lite"/>
    </source>
</evidence>
<dbReference type="GO" id="GO:0016020">
    <property type="term" value="C:membrane"/>
    <property type="evidence" value="ECO:0007669"/>
    <property type="project" value="InterPro"/>
</dbReference>
<reference evidence="3" key="1">
    <citation type="submission" date="2023-01" db="EMBL/GenBank/DDBJ databases">
        <title>Genome assembly of the deep-sea coral Lophelia pertusa.</title>
        <authorList>
            <person name="Herrera S."/>
            <person name="Cordes E."/>
        </authorList>
    </citation>
    <scope>NUCLEOTIDE SEQUENCE</scope>
    <source>
        <strain evidence="3">USNM1676648</strain>
        <tissue evidence="3">Polyp</tissue>
    </source>
</reference>
<evidence type="ECO:0008006" key="5">
    <source>
        <dbReference type="Google" id="ProtNLM"/>
    </source>
</evidence>
<gene>
    <name evidence="3" type="ORF">OS493_009741</name>
</gene>
<dbReference type="InterPro" id="IPR036719">
    <property type="entry name" value="Neuro-gated_channel_TM_sf"/>
</dbReference>
<protein>
    <recommendedName>
        <fullName evidence="5">Neurotransmitter-gated ion-channel transmembrane domain-containing protein</fullName>
    </recommendedName>
</protein>
<dbReference type="InterPro" id="IPR038050">
    <property type="entry name" value="Neuro_actylchol_rec"/>
</dbReference>
<comment type="caution">
    <text evidence="3">The sequence shown here is derived from an EMBL/GenBank/DDBJ whole genome shotgun (WGS) entry which is preliminary data.</text>
</comment>
<accession>A0A9W9YR73</accession>
<feature type="region of interest" description="Disordered" evidence="1">
    <location>
        <begin position="53"/>
        <end position="77"/>
    </location>
</feature>
<evidence type="ECO:0000313" key="3">
    <source>
        <dbReference type="EMBL" id="KAJ7363581.1"/>
    </source>
</evidence>
<dbReference type="EMBL" id="MU827305">
    <property type="protein sequence ID" value="KAJ7363581.1"/>
    <property type="molecule type" value="Genomic_DNA"/>
</dbReference>
<keyword evidence="2" id="KW-0812">Transmembrane</keyword>
<name>A0A9W9YR73_9CNID</name>
<dbReference type="SUPFAM" id="SSF90112">
    <property type="entry name" value="Neurotransmitter-gated ion-channel transmembrane pore"/>
    <property type="match status" value="1"/>
</dbReference>
<dbReference type="OrthoDB" id="10599971at2759"/>
<dbReference type="AlphaFoldDB" id="A0A9W9YR73"/>
<dbReference type="Gene3D" id="1.20.58.390">
    <property type="entry name" value="Neurotransmitter-gated ion-channel transmembrane domain"/>
    <property type="match status" value="1"/>
</dbReference>
<evidence type="ECO:0000256" key="2">
    <source>
        <dbReference type="SAM" id="Phobius"/>
    </source>
</evidence>
<keyword evidence="2" id="KW-1133">Transmembrane helix</keyword>
<keyword evidence="2" id="KW-0472">Membrane</keyword>
<keyword evidence="4" id="KW-1185">Reference proteome</keyword>
<feature type="compositionally biased region" description="Basic and acidic residues" evidence="1">
    <location>
        <begin position="58"/>
        <end position="77"/>
    </location>
</feature>
<feature type="transmembrane region" description="Helical" evidence="2">
    <location>
        <begin position="125"/>
        <end position="145"/>
    </location>
</feature>